<accession>A0A640VT41</accession>
<reference evidence="1 2" key="1">
    <citation type="submission" date="2019-12" db="EMBL/GenBank/DDBJ databases">
        <title>Roseobacter cerasinus sp. nov., isolated from seawater around aquaculture.</title>
        <authorList>
            <person name="Muramatsu S."/>
            <person name="Takabe Y."/>
            <person name="Mori K."/>
            <person name="Takaichi S."/>
            <person name="Hanada S."/>
        </authorList>
    </citation>
    <scope>NUCLEOTIDE SEQUENCE [LARGE SCALE GENOMIC DNA]</scope>
    <source>
        <strain evidence="1 2">AI77</strain>
    </source>
</reference>
<gene>
    <name evidence="1" type="ORF">So717_27300</name>
</gene>
<evidence type="ECO:0000313" key="2">
    <source>
        <dbReference type="Proteomes" id="UP000436522"/>
    </source>
</evidence>
<evidence type="ECO:0000313" key="1">
    <source>
        <dbReference type="EMBL" id="GFE50977.1"/>
    </source>
</evidence>
<keyword evidence="2" id="KW-1185">Reference proteome</keyword>
<evidence type="ECO:0008006" key="3">
    <source>
        <dbReference type="Google" id="ProtNLM"/>
    </source>
</evidence>
<proteinExistence type="predicted"/>
<dbReference type="EMBL" id="BLIV01000005">
    <property type="protein sequence ID" value="GFE50977.1"/>
    <property type="molecule type" value="Genomic_DNA"/>
</dbReference>
<comment type="caution">
    <text evidence="1">The sequence shown here is derived from an EMBL/GenBank/DDBJ whole genome shotgun (WGS) entry which is preliminary data.</text>
</comment>
<dbReference type="OrthoDB" id="8068570at2"/>
<dbReference type="Proteomes" id="UP000436522">
    <property type="component" value="Unassembled WGS sequence"/>
</dbReference>
<dbReference type="RefSeq" id="WP_159978259.1">
    <property type="nucleotide sequence ID" value="NZ_BLIV01000005.1"/>
</dbReference>
<dbReference type="AlphaFoldDB" id="A0A640VT41"/>
<protein>
    <recommendedName>
        <fullName evidence="3">N-acetyltransferase domain-containing protein</fullName>
    </recommendedName>
</protein>
<name>A0A640VT41_9RHOB</name>
<organism evidence="1 2">
    <name type="scientific">Roseobacter cerasinus</name>
    <dbReference type="NCBI Taxonomy" id="2602289"/>
    <lineage>
        <taxon>Bacteria</taxon>
        <taxon>Pseudomonadati</taxon>
        <taxon>Pseudomonadota</taxon>
        <taxon>Alphaproteobacteria</taxon>
        <taxon>Rhodobacterales</taxon>
        <taxon>Roseobacteraceae</taxon>
        <taxon>Roseobacter</taxon>
    </lineage>
</organism>
<sequence length="243" mass="27641">MSFQSLNAGTQFVASSRNILHQNRISVTIGSNFFKYRAMLKEERPQQVLGAPFDPDVHDLNDKTAFWLIARDSDGQLMHTQASRLIDLQGKTLGGYMLKRFRDFPPAIPDLDLRRSRFRASPGANRITGQVVYHGEVWMGDTGPYRGTGLSTVLARYGIHEAMCRWNPDTIFGFMARTVAFKGFAERMGYMHNEPGALRWYRKGSDRPLEGFLSYLSNEDTRYLLEMPIIDVVDVPEPQKKAA</sequence>